<dbReference type="InterPro" id="IPR036390">
    <property type="entry name" value="WH_DNA-bd_sf"/>
</dbReference>
<evidence type="ECO:0000313" key="3">
    <source>
        <dbReference type="Proteomes" id="UP000308038"/>
    </source>
</evidence>
<accession>A0ABY2QIW3</accession>
<feature type="region of interest" description="Disordered" evidence="1">
    <location>
        <begin position="180"/>
        <end position="203"/>
    </location>
</feature>
<dbReference type="RefSeq" id="WP_136451105.1">
    <property type="nucleotide sequence ID" value="NZ_SSTI01000004.1"/>
</dbReference>
<gene>
    <name evidence="2" type="ORF">E5988_06140</name>
</gene>
<protein>
    <recommendedName>
        <fullName evidence="4">MarR family transcriptional regulator</fullName>
    </recommendedName>
</protein>
<reference evidence="2 3" key="1">
    <citation type="submission" date="2019-04" db="EMBL/GenBank/DDBJ databases">
        <title>Microbes associate with the intestines of laboratory mice.</title>
        <authorList>
            <person name="Navarre W."/>
            <person name="Wong E."/>
            <person name="Huang K.C."/>
            <person name="Tropini C."/>
            <person name="Ng K."/>
            <person name="Yu B."/>
        </authorList>
    </citation>
    <scope>NUCLEOTIDE SEQUENCE [LARGE SCALE GENOMIC DNA]</scope>
    <source>
        <strain evidence="2 3">NM83_B4-11</strain>
    </source>
</reference>
<dbReference type="InterPro" id="IPR036388">
    <property type="entry name" value="WH-like_DNA-bd_sf"/>
</dbReference>
<name>A0ABY2QIW3_9SPHN</name>
<dbReference type="Gene3D" id="1.10.10.10">
    <property type="entry name" value="Winged helix-like DNA-binding domain superfamily/Winged helix DNA-binding domain"/>
    <property type="match status" value="1"/>
</dbReference>
<dbReference type="EMBL" id="SSTI01000004">
    <property type="protein sequence ID" value="THG40408.1"/>
    <property type="molecule type" value="Genomic_DNA"/>
</dbReference>
<dbReference type="Proteomes" id="UP000308038">
    <property type="component" value="Unassembled WGS sequence"/>
</dbReference>
<evidence type="ECO:0008006" key="4">
    <source>
        <dbReference type="Google" id="ProtNLM"/>
    </source>
</evidence>
<organism evidence="2 3">
    <name type="scientific">Sphingomonas olei</name>
    <dbReference type="NCBI Taxonomy" id="1886787"/>
    <lineage>
        <taxon>Bacteria</taxon>
        <taxon>Pseudomonadati</taxon>
        <taxon>Pseudomonadota</taxon>
        <taxon>Alphaproteobacteria</taxon>
        <taxon>Sphingomonadales</taxon>
        <taxon>Sphingomonadaceae</taxon>
        <taxon>Sphingomonas</taxon>
    </lineage>
</organism>
<comment type="caution">
    <text evidence="2">The sequence shown here is derived from an EMBL/GenBank/DDBJ whole genome shotgun (WGS) entry which is preliminary data.</text>
</comment>
<keyword evidence="3" id="KW-1185">Reference proteome</keyword>
<dbReference type="SUPFAM" id="SSF46785">
    <property type="entry name" value="Winged helix' DNA-binding domain"/>
    <property type="match status" value="1"/>
</dbReference>
<proteinExistence type="predicted"/>
<evidence type="ECO:0000256" key="1">
    <source>
        <dbReference type="SAM" id="MobiDB-lite"/>
    </source>
</evidence>
<sequence length="267" mass="28270">MIAGAAAEALVLQALTRAANRHEPCPTNSRLAELLGARSSGAPNSTLHRLEKRGLIKVDRYSSSRQVTIVATGRRTRAPASAAKHWRDRPEHAAKLATINNLGPKMAELIREAAEQQGVSIVDFVVSAGASPTTAGNLSRAKAPRPLTIARFLPLLGDKLRAIVPEDLLKVADAIVVPPPEPPPPAAPEQPAALERAPAEDPSFRPMVRTIAAPLPNAMIPPRPKGRQRTFEEQLAAVAAGAGLIEVRPMRRPEPARTLGGVGSGLL</sequence>
<evidence type="ECO:0000313" key="2">
    <source>
        <dbReference type="EMBL" id="THG40408.1"/>
    </source>
</evidence>